<dbReference type="InterPro" id="IPR027278">
    <property type="entry name" value="ACCD_DCysDesulf"/>
</dbReference>
<evidence type="ECO:0000256" key="2">
    <source>
        <dbReference type="ARBA" id="ARBA00008639"/>
    </source>
</evidence>
<evidence type="ECO:0000256" key="1">
    <source>
        <dbReference type="ARBA" id="ARBA00001933"/>
    </source>
</evidence>
<keyword evidence="7" id="KW-0456">Lyase</keyword>
<comment type="cofactor">
    <cofactor evidence="1">
        <name>pyridoxal 5'-phosphate</name>
        <dbReference type="ChEBI" id="CHEBI:597326"/>
    </cofactor>
</comment>
<dbReference type="PANTHER" id="PTHR43780">
    <property type="entry name" value="1-AMINOCYCLOPROPANE-1-CARBOXYLATE DEAMINASE-RELATED"/>
    <property type="match status" value="1"/>
</dbReference>
<comment type="similarity">
    <text evidence="2">Belongs to the ACC deaminase/D-cysteine desulfhydrase family.</text>
</comment>
<keyword evidence="8" id="KW-1185">Reference proteome</keyword>
<evidence type="ECO:0000256" key="3">
    <source>
        <dbReference type="ARBA" id="ARBA00022898"/>
    </source>
</evidence>
<dbReference type="EC" id="4.4.1.-" evidence="7"/>
<feature type="domain" description="Tryptophan synthase beta chain-like PALP" evidence="6">
    <location>
        <begin position="9"/>
        <end position="315"/>
    </location>
</feature>
<evidence type="ECO:0000256" key="5">
    <source>
        <dbReference type="PIRSR" id="PIRSR006278-2"/>
    </source>
</evidence>
<feature type="active site" description="Nucleophile" evidence="4">
    <location>
        <position position="73"/>
    </location>
</feature>
<dbReference type="Gene3D" id="3.40.50.1100">
    <property type="match status" value="2"/>
</dbReference>
<name>A0AAN0NLD7_9RHOB</name>
<feature type="modified residue" description="N6-(pyridoxal phosphate)lysine" evidence="5">
    <location>
        <position position="46"/>
    </location>
</feature>
<organism evidence="7 8">
    <name type="scientific">Yoonia rhodophyticola</name>
    <dbReference type="NCBI Taxonomy" id="3137370"/>
    <lineage>
        <taxon>Bacteria</taxon>
        <taxon>Pseudomonadati</taxon>
        <taxon>Pseudomonadota</taxon>
        <taxon>Alphaproteobacteria</taxon>
        <taxon>Rhodobacterales</taxon>
        <taxon>Paracoccaceae</taxon>
        <taxon>Yoonia</taxon>
    </lineage>
</organism>
<sequence length="333" mass="35385">MKTHPRVDLVSGPTPLERLAQLSARLNIDLWVKRDDLAGTTLGGNKSRQLEFYLGKAVAQGCDTILITGAVQSNFVRTAAASARKIGSRTIVQLEDRVPGQDQHYATSGNVLLNDLLGAEVMRYPDGEDEAGADRALRARAEQERAKGHHPFVIPLALGNPPLGALGYMRAAKEILQQRDGFDFVIVASGSGLTHAGLLAGLLDNGFAGVVIGSCVRRDATQQQRRIRTVLDDLQALLGRPDQIGSDQINIWDGALAPGYGQIGPQALNAMKLMAHSDGLLLDPVYTAKVFAAVPALVESGDIPQGSKVLFVHTGGLASLFAYQIALAGRLGS</sequence>
<protein>
    <submittedName>
        <fullName evidence="7">D-cysteine desulfhydrase family protein</fullName>
        <ecNumber evidence="7">4.4.1.-</ecNumber>
    </submittedName>
</protein>
<dbReference type="InterPro" id="IPR036052">
    <property type="entry name" value="TrpB-like_PALP_sf"/>
</dbReference>
<dbReference type="KEGG" id="yrh:AABB31_17550"/>
<reference evidence="8" key="1">
    <citation type="submission" date="2024-04" db="EMBL/GenBank/DDBJ databases">
        <title>Phylogenomic analyses of a clade within the roseobacter group suggest taxonomic reassignments of species of the genera Aestuariivita, Citreicella, Loktanella, Nautella, Pelagibaca, Ruegeria, Thalassobius, Thiobacimonas and Tropicibacter, and the proposal o.</title>
        <authorList>
            <person name="Jeon C.O."/>
        </authorList>
    </citation>
    <scope>NUCLEOTIDE SEQUENCE [LARGE SCALE GENOMIC DNA]</scope>
    <source>
        <strain evidence="8">SS1-5</strain>
    </source>
</reference>
<dbReference type="PANTHER" id="PTHR43780:SF2">
    <property type="entry name" value="1-AMINOCYCLOPROPANE-1-CARBOXYLATE DEAMINASE-RELATED"/>
    <property type="match status" value="1"/>
</dbReference>
<dbReference type="PIRSF" id="PIRSF006278">
    <property type="entry name" value="ACCD_DCysDesulf"/>
    <property type="match status" value="1"/>
</dbReference>
<gene>
    <name evidence="7" type="ORF">AABB31_17550</name>
</gene>
<proteinExistence type="inferred from homology"/>
<dbReference type="InterPro" id="IPR001926">
    <property type="entry name" value="TrpB-like_PALP"/>
</dbReference>
<dbReference type="SUPFAM" id="SSF53686">
    <property type="entry name" value="Tryptophan synthase beta subunit-like PLP-dependent enzymes"/>
    <property type="match status" value="1"/>
</dbReference>
<dbReference type="GO" id="GO:0019148">
    <property type="term" value="F:D-cysteine desulfhydrase activity"/>
    <property type="evidence" value="ECO:0007669"/>
    <property type="project" value="TreeGrafter"/>
</dbReference>
<keyword evidence="3 5" id="KW-0663">Pyridoxal phosphate</keyword>
<evidence type="ECO:0000313" key="7">
    <source>
        <dbReference type="EMBL" id="WZU66794.1"/>
    </source>
</evidence>
<evidence type="ECO:0000259" key="6">
    <source>
        <dbReference type="Pfam" id="PF00291"/>
    </source>
</evidence>
<dbReference type="EMBL" id="CP151767">
    <property type="protein sequence ID" value="WZU66794.1"/>
    <property type="molecule type" value="Genomic_DNA"/>
</dbReference>
<accession>A0AAN0NLD7</accession>
<dbReference type="Pfam" id="PF00291">
    <property type="entry name" value="PALP"/>
    <property type="match status" value="1"/>
</dbReference>
<reference evidence="7 8" key="2">
    <citation type="submission" date="2024-08" db="EMBL/GenBank/DDBJ databases">
        <title>Phylogenomic analyses of a clade within the roseobacter group suggest taxonomic reassignments of species of the genera Aestuariivita, Citreicella, Loktanella, Nautella, Pelagibaca, Ruegeria, Thalassobius, Thiobacimonas and Tropicibacter, and the proposal o.</title>
        <authorList>
            <person name="Jeon C.O."/>
        </authorList>
    </citation>
    <scope>NUCLEOTIDE SEQUENCE [LARGE SCALE GENOMIC DNA]</scope>
    <source>
        <strain evidence="7 8">SS1-5</strain>
    </source>
</reference>
<dbReference type="RefSeq" id="WP_342076114.1">
    <property type="nucleotide sequence ID" value="NZ_CP151767.2"/>
</dbReference>
<dbReference type="AlphaFoldDB" id="A0AAN0NLD7"/>
<evidence type="ECO:0000256" key="4">
    <source>
        <dbReference type="PIRSR" id="PIRSR006278-1"/>
    </source>
</evidence>
<evidence type="ECO:0000313" key="8">
    <source>
        <dbReference type="Proteomes" id="UP001470809"/>
    </source>
</evidence>
<dbReference type="Proteomes" id="UP001470809">
    <property type="component" value="Chromosome"/>
</dbReference>